<evidence type="ECO:0000313" key="1">
    <source>
        <dbReference type="EMBL" id="GIX85488.1"/>
    </source>
</evidence>
<keyword evidence="2" id="KW-1185">Reference proteome</keyword>
<proteinExistence type="predicted"/>
<evidence type="ECO:0000313" key="2">
    <source>
        <dbReference type="Proteomes" id="UP001054837"/>
    </source>
</evidence>
<gene>
    <name evidence="1" type="ORF">CDAR_195361</name>
</gene>
<reference evidence="1 2" key="1">
    <citation type="submission" date="2021-06" db="EMBL/GenBank/DDBJ databases">
        <title>Caerostris darwini draft genome.</title>
        <authorList>
            <person name="Kono N."/>
            <person name="Arakawa K."/>
        </authorList>
    </citation>
    <scope>NUCLEOTIDE SEQUENCE [LARGE SCALE GENOMIC DNA]</scope>
</reference>
<dbReference type="Proteomes" id="UP001054837">
    <property type="component" value="Unassembled WGS sequence"/>
</dbReference>
<sequence length="254" mass="29876">MHGTVKAINFDTNETVGFRPHQINDPHNMHGTVKAINFDTNETVGFRPHQLNDPHNMHGIVKENVREYRSITENEESMDIVDEEQMWSSHHATNFYKNTYKPENWFKLGYGDKYKSHSEEEELMDIDSNEPAWIPLADNVHQCSQDSSMLKYYQNPVLEKEEPMDVDETESEGFHYQASSIQQNFQELDEILGYRLNKHHESASLESERKNLDTKNAQISDLTVSIPEEAYESDDSNPYDYDLDFWLNYIDYFY</sequence>
<dbReference type="AlphaFoldDB" id="A0AAV4NNX0"/>
<dbReference type="EMBL" id="BPLQ01001792">
    <property type="protein sequence ID" value="GIX85488.1"/>
    <property type="molecule type" value="Genomic_DNA"/>
</dbReference>
<organism evidence="1 2">
    <name type="scientific">Caerostris darwini</name>
    <dbReference type="NCBI Taxonomy" id="1538125"/>
    <lineage>
        <taxon>Eukaryota</taxon>
        <taxon>Metazoa</taxon>
        <taxon>Ecdysozoa</taxon>
        <taxon>Arthropoda</taxon>
        <taxon>Chelicerata</taxon>
        <taxon>Arachnida</taxon>
        <taxon>Araneae</taxon>
        <taxon>Araneomorphae</taxon>
        <taxon>Entelegynae</taxon>
        <taxon>Araneoidea</taxon>
        <taxon>Araneidae</taxon>
        <taxon>Caerostris</taxon>
    </lineage>
</organism>
<accession>A0AAV4NNX0</accession>
<protein>
    <submittedName>
        <fullName evidence="1">Uncharacterized protein</fullName>
    </submittedName>
</protein>
<name>A0AAV4NNX0_9ARAC</name>
<comment type="caution">
    <text evidence="1">The sequence shown here is derived from an EMBL/GenBank/DDBJ whole genome shotgun (WGS) entry which is preliminary data.</text>
</comment>